<dbReference type="InterPro" id="IPR011990">
    <property type="entry name" value="TPR-like_helical_dom_sf"/>
</dbReference>
<sequence length="344" mass="40000">MDNEKNRNKAGESRIIAFPNLGERLKAKGLDELENRNFKAAAQLFSQAREYEPEDDEVCMGLVVSLVELEFYEESKELCIEMLNKGIGDYFQLINIHLMVLLQLGEHQEMVTTIELLFDENQIPFDKEEQFEKMLQFSKRAIEDKKEEEDRQNEQISAELQEDGLFEGKTDSEMFLVISKITHINIRPFIPQIEQFLQSDEGHPFFKTMLLNILTEQEYNEEVSIIKFDEWKAILPTELKSMKETDFYKTITSLTEEKISQDNPSLFEMVHSLIERHSFLLYPFEPEGESIPSWAGAYHALAEEYMAGEVSVGNIAGFYHAKEETMADILSYLKELEEISYPII</sequence>
<dbReference type="STRING" id="264697.ABE28_016510"/>
<organism evidence="2 3">
    <name type="scientific">Peribacillus muralis</name>
    <dbReference type="NCBI Taxonomy" id="264697"/>
    <lineage>
        <taxon>Bacteria</taxon>
        <taxon>Bacillati</taxon>
        <taxon>Bacillota</taxon>
        <taxon>Bacilli</taxon>
        <taxon>Bacillales</taxon>
        <taxon>Bacillaceae</taxon>
        <taxon>Peribacillus</taxon>
    </lineage>
</organism>
<keyword evidence="3" id="KW-1185">Reference proteome</keyword>
<dbReference type="EMBL" id="CP017080">
    <property type="protein sequence ID" value="AOH55966.1"/>
    <property type="molecule type" value="Genomic_DNA"/>
</dbReference>
<dbReference type="Proteomes" id="UP000077926">
    <property type="component" value="Chromosome"/>
</dbReference>
<dbReference type="SUPFAM" id="SSF116965">
    <property type="entry name" value="Hypothetical protein MPN330"/>
    <property type="match status" value="1"/>
</dbReference>
<dbReference type="AlphaFoldDB" id="A0A1B3XRX4"/>
<dbReference type="Gene3D" id="1.25.40.10">
    <property type="entry name" value="Tetratricopeptide repeat domain"/>
    <property type="match status" value="1"/>
</dbReference>
<evidence type="ECO:0000313" key="2">
    <source>
        <dbReference type="EMBL" id="AOH55966.1"/>
    </source>
</evidence>
<evidence type="ECO:0000256" key="1">
    <source>
        <dbReference type="SAM" id="Coils"/>
    </source>
</evidence>
<keyword evidence="1" id="KW-0175">Coiled coil</keyword>
<evidence type="ECO:0000313" key="3">
    <source>
        <dbReference type="Proteomes" id="UP000077926"/>
    </source>
</evidence>
<gene>
    <name evidence="2" type="ORF">ABE28_016510</name>
</gene>
<dbReference type="SUPFAM" id="SSF48452">
    <property type="entry name" value="TPR-like"/>
    <property type="match status" value="1"/>
</dbReference>
<protein>
    <recommendedName>
        <fullName evidence="4">Hydrolase</fullName>
    </recommendedName>
</protein>
<proteinExistence type="predicted"/>
<dbReference type="OrthoDB" id="2364593at2"/>
<evidence type="ECO:0008006" key="4">
    <source>
        <dbReference type="Google" id="ProtNLM"/>
    </source>
</evidence>
<feature type="coiled-coil region" evidence="1">
    <location>
        <begin position="128"/>
        <end position="162"/>
    </location>
</feature>
<dbReference type="RefSeq" id="WP_064465900.1">
    <property type="nucleotide sequence ID" value="NZ_CP017080.1"/>
</dbReference>
<reference evidence="2 3" key="1">
    <citation type="submission" date="2016-08" db="EMBL/GenBank/DDBJ databases">
        <title>Complete genome sequence of Bacillus muralis G25-68, a strain with toxicity to nematodes.</title>
        <authorList>
            <person name="Zheng Z."/>
        </authorList>
    </citation>
    <scope>NUCLEOTIDE SEQUENCE [LARGE SCALE GENOMIC DNA]</scope>
    <source>
        <strain evidence="2 3">G25-68</strain>
    </source>
</reference>
<dbReference type="KEGG" id="bmur:ABE28_016510"/>
<accession>A0A1B3XRX4</accession>
<name>A0A1B3XRX4_9BACI</name>